<dbReference type="Gene3D" id="2.60.40.10">
    <property type="entry name" value="Immunoglobulins"/>
    <property type="match status" value="1"/>
</dbReference>
<evidence type="ECO:0000256" key="1">
    <source>
        <dbReference type="SAM" id="Phobius"/>
    </source>
</evidence>
<protein>
    <recommendedName>
        <fullName evidence="4">DUF3592 domain-containing protein</fullName>
    </recommendedName>
</protein>
<dbReference type="InterPro" id="IPR047676">
    <property type="entry name" value="FxLYD_dom"/>
</dbReference>
<keyword evidence="1" id="KW-0472">Membrane</keyword>
<organism evidence="2 3">
    <name type="scientific">Paractinoplanes durhamensis</name>
    <dbReference type="NCBI Taxonomy" id="113563"/>
    <lineage>
        <taxon>Bacteria</taxon>
        <taxon>Bacillati</taxon>
        <taxon>Actinomycetota</taxon>
        <taxon>Actinomycetes</taxon>
        <taxon>Micromonosporales</taxon>
        <taxon>Micromonosporaceae</taxon>
        <taxon>Paractinoplanes</taxon>
    </lineage>
</organism>
<proteinExistence type="predicted"/>
<sequence length="140" mass="14380">MPRGYRPPAKKSFWSSPGGIALIIGGVFFLVVAGCVGVAVIGLVSDRSAASEMHVTVTGCKFSGGDVLPAATVEYTVTNNGDSARGVTVRFEYRDSAGNRIDTDTAHVKSIAPGDTVRAEETTLLDATVSSGICAITGVS</sequence>
<accession>A0ABQ3ZE66</accession>
<dbReference type="InterPro" id="IPR013783">
    <property type="entry name" value="Ig-like_fold"/>
</dbReference>
<keyword evidence="1" id="KW-1133">Transmembrane helix</keyword>
<keyword evidence="3" id="KW-1185">Reference proteome</keyword>
<dbReference type="EMBL" id="BOML01000100">
    <property type="protein sequence ID" value="GIE08061.1"/>
    <property type="molecule type" value="Genomic_DNA"/>
</dbReference>
<dbReference type="NCBIfam" id="NF038353">
    <property type="entry name" value="FxLYD_dom"/>
    <property type="match status" value="1"/>
</dbReference>
<comment type="caution">
    <text evidence="2">The sequence shown here is derived from an EMBL/GenBank/DDBJ whole genome shotgun (WGS) entry which is preliminary data.</text>
</comment>
<name>A0ABQ3ZE66_9ACTN</name>
<gene>
    <name evidence="2" type="ORF">Adu01nite_94110</name>
</gene>
<feature type="transmembrane region" description="Helical" evidence="1">
    <location>
        <begin position="20"/>
        <end position="44"/>
    </location>
</feature>
<keyword evidence="1" id="KW-0812">Transmembrane</keyword>
<evidence type="ECO:0000313" key="3">
    <source>
        <dbReference type="Proteomes" id="UP000637628"/>
    </source>
</evidence>
<dbReference type="Proteomes" id="UP000637628">
    <property type="component" value="Unassembled WGS sequence"/>
</dbReference>
<reference evidence="2 3" key="1">
    <citation type="submission" date="2021-01" db="EMBL/GenBank/DDBJ databases">
        <title>Whole genome shotgun sequence of Actinoplanes durhamensis NBRC 14914.</title>
        <authorList>
            <person name="Komaki H."/>
            <person name="Tamura T."/>
        </authorList>
    </citation>
    <scope>NUCLEOTIDE SEQUENCE [LARGE SCALE GENOMIC DNA]</scope>
    <source>
        <strain evidence="2 3">NBRC 14914</strain>
    </source>
</reference>
<dbReference type="PROSITE" id="PS51257">
    <property type="entry name" value="PROKAR_LIPOPROTEIN"/>
    <property type="match status" value="1"/>
</dbReference>
<evidence type="ECO:0008006" key="4">
    <source>
        <dbReference type="Google" id="ProtNLM"/>
    </source>
</evidence>
<evidence type="ECO:0000313" key="2">
    <source>
        <dbReference type="EMBL" id="GIE08061.1"/>
    </source>
</evidence>